<evidence type="ECO:0000256" key="1">
    <source>
        <dbReference type="SAM" id="Phobius"/>
    </source>
</evidence>
<keyword evidence="3" id="KW-1185">Reference proteome</keyword>
<name>A0A078B751_STYLE</name>
<reference evidence="2 3" key="1">
    <citation type="submission" date="2014-06" db="EMBL/GenBank/DDBJ databases">
        <authorList>
            <person name="Swart Estienne"/>
        </authorList>
    </citation>
    <scope>NUCLEOTIDE SEQUENCE [LARGE SCALE GENOMIC DNA]</scope>
    <source>
        <strain evidence="2 3">130c</strain>
    </source>
</reference>
<evidence type="ECO:0000313" key="3">
    <source>
        <dbReference type="Proteomes" id="UP000039865"/>
    </source>
</evidence>
<feature type="transmembrane region" description="Helical" evidence="1">
    <location>
        <begin position="14"/>
        <end position="35"/>
    </location>
</feature>
<keyword evidence="1" id="KW-0812">Transmembrane</keyword>
<dbReference type="AlphaFoldDB" id="A0A078B751"/>
<dbReference type="Proteomes" id="UP000039865">
    <property type="component" value="Unassembled WGS sequence"/>
</dbReference>
<protein>
    <recommendedName>
        <fullName evidence="4">Transmembrane protein</fullName>
    </recommendedName>
</protein>
<gene>
    <name evidence="2" type="primary">Contig5048.g5405</name>
    <name evidence="2" type="ORF">STYLEM_18262</name>
</gene>
<proteinExistence type="predicted"/>
<keyword evidence="1" id="KW-1133">Transmembrane helix</keyword>
<accession>A0A078B751</accession>
<dbReference type="InParanoid" id="A0A078B751"/>
<dbReference type="EMBL" id="CCKQ01017268">
    <property type="protein sequence ID" value="CDW89132.1"/>
    <property type="molecule type" value="Genomic_DNA"/>
</dbReference>
<evidence type="ECO:0008006" key="4">
    <source>
        <dbReference type="Google" id="ProtNLM"/>
    </source>
</evidence>
<evidence type="ECO:0000313" key="2">
    <source>
        <dbReference type="EMBL" id="CDW89132.1"/>
    </source>
</evidence>
<sequence length="188" mass="21984">MTDYLLDPNIRYQFGWAALAMIFSVSFVNIFCIIIENMPKLKQIIDKLWVLCKRKKRKTLKIKIMENSGNQTTDFFNKQNEETISDEIQSSKQKLQSQDNSQKQLSLKLKLQYGQNSETQLQPIEELFADDITESNFGFSDIENSQNDNNEAYDYMDFKINVIQNVQIETENTLEPKKLILFCNDINA</sequence>
<keyword evidence="1" id="KW-0472">Membrane</keyword>
<organism evidence="2 3">
    <name type="scientific">Stylonychia lemnae</name>
    <name type="common">Ciliate</name>
    <dbReference type="NCBI Taxonomy" id="5949"/>
    <lineage>
        <taxon>Eukaryota</taxon>
        <taxon>Sar</taxon>
        <taxon>Alveolata</taxon>
        <taxon>Ciliophora</taxon>
        <taxon>Intramacronucleata</taxon>
        <taxon>Spirotrichea</taxon>
        <taxon>Stichotrichia</taxon>
        <taxon>Sporadotrichida</taxon>
        <taxon>Oxytrichidae</taxon>
        <taxon>Stylonychinae</taxon>
        <taxon>Stylonychia</taxon>
    </lineage>
</organism>